<evidence type="ECO:0000256" key="1">
    <source>
        <dbReference type="SAM" id="MobiDB-lite"/>
    </source>
</evidence>
<feature type="compositionally biased region" description="Polar residues" evidence="1">
    <location>
        <begin position="1"/>
        <end position="24"/>
    </location>
</feature>
<feature type="compositionally biased region" description="Basic and acidic residues" evidence="1">
    <location>
        <begin position="25"/>
        <end position="36"/>
    </location>
</feature>
<keyword evidence="4" id="KW-1185">Reference proteome</keyword>
<feature type="region of interest" description="Disordered" evidence="1">
    <location>
        <begin position="1"/>
        <end position="36"/>
    </location>
</feature>
<gene>
    <name evidence="3" type="ordered locus">Deipr_1488</name>
</gene>
<name>F0RJY1_DEIPM</name>
<proteinExistence type="predicted"/>
<dbReference type="NCBIfam" id="TIGR01764">
    <property type="entry name" value="excise"/>
    <property type="match status" value="1"/>
</dbReference>
<reference evidence="3 4" key="2">
    <citation type="journal article" date="2012" name="Stand. Genomic Sci.">
        <title>Complete genome sequence of the orange-red pigmented, radioresistant Deinococcus proteolyticus type strain (MRP(T)).</title>
        <authorList>
            <person name="Copeland A."/>
            <person name="Zeytun A."/>
            <person name="Yassawong M."/>
            <person name="Nolan M."/>
            <person name="Lucas S."/>
            <person name="Hammon N."/>
            <person name="Deshpande S."/>
            <person name="Cheng J.F."/>
            <person name="Han C."/>
            <person name="Tapia R."/>
            <person name="Goodwin L.A."/>
            <person name="Pitluck S."/>
            <person name="Mavromatis K."/>
            <person name="Liolios K."/>
            <person name="Pagani I."/>
            <person name="Ivanova N."/>
            <person name="Mikhailova N."/>
            <person name="Pati A."/>
            <person name="Chen A."/>
            <person name="Palaniappan K."/>
            <person name="Land M."/>
            <person name="Hauser L."/>
            <person name="Jeffries C.D."/>
            <person name="Brambilla E.M."/>
            <person name="Rohde M."/>
            <person name="Sikorski J."/>
            <person name="Pukall R."/>
            <person name="Goker M."/>
            <person name="Detter J.C."/>
            <person name="Woyke T."/>
            <person name="Bristow J."/>
            <person name="Eisen J.A."/>
            <person name="Markowitz V."/>
            <person name="Hugenholtz P."/>
            <person name="Kyrpides N.C."/>
            <person name="Klenk H.P."/>
            <person name="Lapidus A."/>
        </authorList>
    </citation>
    <scope>NUCLEOTIDE SEQUENCE [LARGE SCALE GENOMIC DNA]</scope>
    <source>
        <strain evidence="4">ATCC 35074 / DSM 20540 / JCM 6276 / NBRC 101906 / NCIMB 13154 / VKM Ac-1939 / CCM 2703 / MRP</strain>
    </source>
</reference>
<reference evidence="4" key="1">
    <citation type="submission" date="2011-02" db="EMBL/GenBank/DDBJ databases">
        <title>The complete sequence of chromosome of Deinococcus proteolyticus DSM 20540.</title>
        <authorList>
            <consortium name="US DOE Joint Genome Institute (JGI-PGF)"/>
            <person name="Lucas S."/>
            <person name="Copeland A."/>
            <person name="Lapidus A."/>
            <person name="Bruce D."/>
            <person name="Goodwin L."/>
            <person name="Pitluck S."/>
            <person name="Kyrpides N."/>
            <person name="Mavromatis K."/>
            <person name="Pagani I."/>
            <person name="Ivanova N."/>
            <person name="Ovchinnikova G."/>
            <person name="Zeytun A."/>
            <person name="Detter J.C."/>
            <person name="Han C."/>
            <person name="Land M."/>
            <person name="Hauser L."/>
            <person name="Markowitz V."/>
            <person name="Cheng J.-F."/>
            <person name="Hugenholtz P."/>
            <person name="Woyke T."/>
            <person name="Wu D."/>
            <person name="Pukall R."/>
            <person name="Steenblock K."/>
            <person name="Brambilla E."/>
            <person name="Klenk H.-P."/>
            <person name="Eisen J.A."/>
        </authorList>
    </citation>
    <scope>NUCLEOTIDE SEQUENCE [LARGE SCALE GENOMIC DNA]</scope>
    <source>
        <strain evidence="4">ATCC 35074 / DSM 20540 / JCM 6276 / NBRC 101906 / NCIMB 13154 / VKM Ac-1939 / CCM 2703 / MRP</strain>
    </source>
</reference>
<protein>
    <submittedName>
        <fullName evidence="3">DNA binding domain protein, excisionase family</fullName>
    </submittedName>
</protein>
<dbReference type="EMBL" id="CP002536">
    <property type="protein sequence ID" value="ADY26627.1"/>
    <property type="molecule type" value="Genomic_DNA"/>
</dbReference>
<dbReference type="HOGENOM" id="CLU_2568183_0_0_0"/>
<dbReference type="GO" id="GO:0003677">
    <property type="term" value="F:DNA binding"/>
    <property type="evidence" value="ECO:0007669"/>
    <property type="project" value="InterPro"/>
</dbReference>
<dbReference type="AlphaFoldDB" id="F0RJY1"/>
<dbReference type="Pfam" id="PF12728">
    <property type="entry name" value="HTH_17"/>
    <property type="match status" value="1"/>
</dbReference>
<dbReference type="InterPro" id="IPR010093">
    <property type="entry name" value="SinI_DNA-bd"/>
</dbReference>
<accession>F0RJY1</accession>
<dbReference type="KEGG" id="dpt:Deipr_1488"/>
<dbReference type="InterPro" id="IPR041657">
    <property type="entry name" value="HTH_17"/>
</dbReference>
<organism evidence="3 4">
    <name type="scientific">Deinococcus proteolyticus (strain ATCC 35074 / DSM 20540 / JCM 6276 / NBRC 101906 / NCIMB 13154 / VKM Ac-1939 / CCM 2703 / MRP)</name>
    <dbReference type="NCBI Taxonomy" id="693977"/>
    <lineage>
        <taxon>Bacteria</taxon>
        <taxon>Thermotogati</taxon>
        <taxon>Deinococcota</taxon>
        <taxon>Deinococci</taxon>
        <taxon>Deinococcales</taxon>
        <taxon>Deinococcaceae</taxon>
        <taxon>Deinococcus</taxon>
    </lineage>
</organism>
<evidence type="ECO:0000313" key="4">
    <source>
        <dbReference type="Proteomes" id="UP000007718"/>
    </source>
</evidence>
<dbReference type="Proteomes" id="UP000007718">
    <property type="component" value="Chromosome"/>
</dbReference>
<dbReference type="RefSeq" id="WP_013615235.1">
    <property type="nucleotide sequence ID" value="NC_015161.1"/>
</dbReference>
<evidence type="ECO:0000259" key="2">
    <source>
        <dbReference type="Pfam" id="PF12728"/>
    </source>
</evidence>
<sequence length="81" mass="9084">MTNQHELSPSDTTLPHLTEAQSGKQDQRRTRRPEEVSRILGIGRNTVYELIRTGQLRSISVGRKILIPLTAIDDFLAGDTN</sequence>
<evidence type="ECO:0000313" key="3">
    <source>
        <dbReference type="EMBL" id="ADY26627.1"/>
    </source>
</evidence>
<feature type="domain" description="Helix-turn-helix" evidence="2">
    <location>
        <begin position="33"/>
        <end position="78"/>
    </location>
</feature>
<dbReference type="STRING" id="693977.Deipr_1488"/>
<dbReference type="OrthoDB" id="9806039at2"/>